<gene>
    <name evidence="2" type="ORF">PECUL_23A021153</name>
</gene>
<feature type="region of interest" description="Disordered" evidence="1">
    <location>
        <begin position="31"/>
        <end position="59"/>
    </location>
</feature>
<sequence length="94" mass="11147">MRHPHSVEKRIDLLSRLNKIFDNFWQKLEDRRHQTDPAQPQVHSPQQQIAPPQRTPTAWRGRRLPSLRQRMARKRKLLQAKARTQSAQEAPEVA</sequence>
<protein>
    <submittedName>
        <fullName evidence="2">Uncharacterized protein</fullName>
    </submittedName>
</protein>
<feature type="compositionally biased region" description="Polar residues" evidence="1">
    <location>
        <begin position="36"/>
        <end position="50"/>
    </location>
</feature>
<name>A0AAD1R626_PELCU</name>
<evidence type="ECO:0000313" key="3">
    <source>
        <dbReference type="Proteomes" id="UP001295444"/>
    </source>
</evidence>
<accession>A0AAD1R626</accession>
<reference evidence="2" key="1">
    <citation type="submission" date="2022-03" db="EMBL/GenBank/DDBJ databases">
        <authorList>
            <person name="Alioto T."/>
            <person name="Alioto T."/>
            <person name="Gomez Garrido J."/>
        </authorList>
    </citation>
    <scope>NUCLEOTIDE SEQUENCE</scope>
</reference>
<proteinExistence type="predicted"/>
<dbReference type="Proteomes" id="UP001295444">
    <property type="component" value="Chromosome 01"/>
</dbReference>
<dbReference type="EMBL" id="OW240912">
    <property type="protein sequence ID" value="CAH2222949.1"/>
    <property type="molecule type" value="Genomic_DNA"/>
</dbReference>
<dbReference type="AlphaFoldDB" id="A0AAD1R626"/>
<evidence type="ECO:0000313" key="2">
    <source>
        <dbReference type="EMBL" id="CAH2222949.1"/>
    </source>
</evidence>
<keyword evidence="3" id="KW-1185">Reference proteome</keyword>
<organism evidence="2 3">
    <name type="scientific">Pelobates cultripes</name>
    <name type="common">Western spadefoot toad</name>
    <dbReference type="NCBI Taxonomy" id="61616"/>
    <lineage>
        <taxon>Eukaryota</taxon>
        <taxon>Metazoa</taxon>
        <taxon>Chordata</taxon>
        <taxon>Craniata</taxon>
        <taxon>Vertebrata</taxon>
        <taxon>Euteleostomi</taxon>
        <taxon>Amphibia</taxon>
        <taxon>Batrachia</taxon>
        <taxon>Anura</taxon>
        <taxon>Pelobatoidea</taxon>
        <taxon>Pelobatidae</taxon>
        <taxon>Pelobates</taxon>
    </lineage>
</organism>
<evidence type="ECO:0000256" key="1">
    <source>
        <dbReference type="SAM" id="MobiDB-lite"/>
    </source>
</evidence>
<feature type="region of interest" description="Disordered" evidence="1">
    <location>
        <begin position="74"/>
        <end position="94"/>
    </location>
</feature>